<proteinExistence type="predicted"/>
<evidence type="ECO:0000256" key="5">
    <source>
        <dbReference type="ARBA" id="ARBA00022989"/>
    </source>
</evidence>
<feature type="transmembrane region" description="Helical" evidence="7">
    <location>
        <begin position="59"/>
        <end position="77"/>
    </location>
</feature>
<feature type="transmembrane region" description="Helical" evidence="7">
    <location>
        <begin position="273"/>
        <end position="291"/>
    </location>
</feature>
<dbReference type="EMBL" id="SMBX01000003">
    <property type="protein sequence ID" value="TCV00572.1"/>
    <property type="molecule type" value="Genomic_DNA"/>
</dbReference>
<dbReference type="Proteomes" id="UP000294692">
    <property type="component" value="Unassembled WGS sequence"/>
</dbReference>
<evidence type="ECO:0000256" key="3">
    <source>
        <dbReference type="ARBA" id="ARBA00022475"/>
    </source>
</evidence>
<feature type="transmembrane region" description="Helical" evidence="7">
    <location>
        <begin position="181"/>
        <end position="200"/>
    </location>
</feature>
<keyword evidence="3" id="KW-1003">Cell membrane</keyword>
<accession>A0A4R3VAH2</accession>
<reference evidence="8 9" key="1">
    <citation type="submission" date="2019-03" db="EMBL/GenBank/DDBJ databases">
        <title>Genomic Encyclopedia of Type Strains, Phase IV (KMG-IV): sequencing the most valuable type-strain genomes for metagenomic binning, comparative biology and taxonomic classification.</title>
        <authorList>
            <person name="Goeker M."/>
        </authorList>
    </citation>
    <scope>NUCLEOTIDE SEQUENCE [LARGE SCALE GENOMIC DNA]</scope>
    <source>
        <strain evidence="8 9">DSM 100048</strain>
    </source>
</reference>
<feature type="transmembrane region" description="Helical" evidence="7">
    <location>
        <begin position="89"/>
        <end position="109"/>
    </location>
</feature>
<evidence type="ECO:0000313" key="9">
    <source>
        <dbReference type="Proteomes" id="UP000294692"/>
    </source>
</evidence>
<evidence type="ECO:0000256" key="4">
    <source>
        <dbReference type="ARBA" id="ARBA00022692"/>
    </source>
</evidence>
<feature type="transmembrane region" description="Helical" evidence="7">
    <location>
        <begin position="21"/>
        <end position="47"/>
    </location>
</feature>
<dbReference type="AlphaFoldDB" id="A0A4R3VAH2"/>
<sequence length="426" mass="45560">MPVIPLSHPATSGRPESVYRLPGFAAFLFARLATVFAMQIQAIVVAWQVYDITRDPMSLAYAGLAQFLPMLLLLAPAGDLIDRYNRKAILSASWALSAICSALLAWLSYSDAHPVGGIYAVLVLFGCARAFMAPSLQSLLPQIVPRERLAQSLATNSMIMKIGTIGGPVAGGALYAFGGPVAYLVCLVCFLGGIVLLRRVQLLHAQQMAQAGAGNKPLGIWQRFNEGIRFIWSHPIVLGAISLDLFAVLLGGVVALLPIYAQDILHVGPTGLGLLRSAMAVGEILTGLYLSTRPFNRRVGRTLFCAIFLFGGANLVFAFSTAFWLSFVALVVAGAGDMVNVYVRGALVQYSTPDYLRGRVNAVNMLFISSSNELGEFRAGSTAAAFGAVPAAAMGACFTLLIAGGMMWRVKELRNVDRFEDAAHAR</sequence>
<dbReference type="InterPro" id="IPR036259">
    <property type="entry name" value="MFS_trans_sf"/>
</dbReference>
<dbReference type="Pfam" id="PF05977">
    <property type="entry name" value="MFS_3"/>
    <property type="match status" value="1"/>
</dbReference>
<comment type="caution">
    <text evidence="8">The sequence shown here is derived from an EMBL/GenBank/DDBJ whole genome shotgun (WGS) entry which is preliminary data.</text>
</comment>
<evidence type="ECO:0000313" key="8">
    <source>
        <dbReference type="EMBL" id="TCV00572.1"/>
    </source>
</evidence>
<evidence type="ECO:0000256" key="6">
    <source>
        <dbReference type="ARBA" id="ARBA00023136"/>
    </source>
</evidence>
<feature type="transmembrane region" description="Helical" evidence="7">
    <location>
        <begin position="236"/>
        <end position="261"/>
    </location>
</feature>
<feature type="transmembrane region" description="Helical" evidence="7">
    <location>
        <begin position="115"/>
        <end position="132"/>
    </location>
</feature>
<keyword evidence="9" id="KW-1185">Reference proteome</keyword>
<dbReference type="GO" id="GO:0005886">
    <property type="term" value="C:plasma membrane"/>
    <property type="evidence" value="ECO:0007669"/>
    <property type="project" value="UniProtKB-SubCell"/>
</dbReference>
<protein>
    <submittedName>
        <fullName evidence="8">MFS-type transporter involved in bile tolerance (Atg22 family)</fullName>
    </submittedName>
</protein>
<name>A0A4R3VAH2_9BURK</name>
<comment type="subcellular location">
    <subcellularLocation>
        <location evidence="1">Cell membrane</location>
        <topology evidence="1">Multi-pass membrane protein</topology>
    </subcellularLocation>
</comment>
<organism evidence="8 9">
    <name type="scientific">Paracandidimonas soli</name>
    <dbReference type="NCBI Taxonomy" id="1917182"/>
    <lineage>
        <taxon>Bacteria</taxon>
        <taxon>Pseudomonadati</taxon>
        <taxon>Pseudomonadota</taxon>
        <taxon>Betaproteobacteria</taxon>
        <taxon>Burkholderiales</taxon>
        <taxon>Alcaligenaceae</taxon>
        <taxon>Paracandidimonas</taxon>
    </lineage>
</organism>
<dbReference type="SUPFAM" id="SSF103473">
    <property type="entry name" value="MFS general substrate transporter"/>
    <property type="match status" value="1"/>
</dbReference>
<dbReference type="Gene3D" id="1.20.1250.20">
    <property type="entry name" value="MFS general substrate transporter like domains"/>
    <property type="match status" value="1"/>
</dbReference>
<keyword evidence="2" id="KW-0813">Transport</keyword>
<dbReference type="CDD" id="cd06173">
    <property type="entry name" value="MFS_MefA_like"/>
    <property type="match status" value="1"/>
</dbReference>
<dbReference type="InterPro" id="IPR010290">
    <property type="entry name" value="TM_effector"/>
</dbReference>
<keyword evidence="4 7" id="KW-0812">Transmembrane</keyword>
<feature type="transmembrane region" description="Helical" evidence="7">
    <location>
        <begin position="303"/>
        <end position="333"/>
    </location>
</feature>
<keyword evidence="5 7" id="KW-1133">Transmembrane helix</keyword>
<feature type="transmembrane region" description="Helical" evidence="7">
    <location>
        <begin position="383"/>
        <end position="408"/>
    </location>
</feature>
<dbReference type="PANTHER" id="PTHR23513:SF9">
    <property type="entry name" value="ENTEROBACTIN EXPORTER ENTS"/>
    <property type="match status" value="1"/>
</dbReference>
<evidence type="ECO:0000256" key="1">
    <source>
        <dbReference type="ARBA" id="ARBA00004651"/>
    </source>
</evidence>
<evidence type="ECO:0000256" key="2">
    <source>
        <dbReference type="ARBA" id="ARBA00022448"/>
    </source>
</evidence>
<keyword evidence="6 7" id="KW-0472">Membrane</keyword>
<dbReference type="PANTHER" id="PTHR23513">
    <property type="entry name" value="INTEGRAL MEMBRANE EFFLUX PROTEIN-RELATED"/>
    <property type="match status" value="1"/>
</dbReference>
<evidence type="ECO:0000256" key="7">
    <source>
        <dbReference type="SAM" id="Phobius"/>
    </source>
</evidence>
<gene>
    <name evidence="8" type="ORF">EV686_103153</name>
</gene>